<evidence type="ECO:0000256" key="2">
    <source>
        <dbReference type="PROSITE-ProRule" id="PRU00169"/>
    </source>
</evidence>
<organism evidence="5 6">
    <name type="scientific">Caulobacter rhizosphaerae</name>
    <dbReference type="NCBI Taxonomy" id="2010972"/>
    <lineage>
        <taxon>Bacteria</taxon>
        <taxon>Pseudomonadati</taxon>
        <taxon>Pseudomonadota</taxon>
        <taxon>Alphaproteobacteria</taxon>
        <taxon>Caulobacterales</taxon>
        <taxon>Caulobacteraceae</taxon>
        <taxon>Caulobacter</taxon>
    </lineage>
</organism>
<dbReference type="InterPro" id="IPR050595">
    <property type="entry name" value="Bact_response_regulator"/>
</dbReference>
<dbReference type="InterPro" id="IPR001789">
    <property type="entry name" value="Sig_transdc_resp-reg_receiver"/>
</dbReference>
<protein>
    <submittedName>
        <fullName evidence="5">CheY-like chemotaxis protein</fullName>
    </submittedName>
</protein>
<dbReference type="EMBL" id="JAVDRL010000011">
    <property type="protein sequence ID" value="MDR6533166.1"/>
    <property type="molecule type" value="Genomic_DNA"/>
</dbReference>
<feature type="domain" description="Response regulatory" evidence="4">
    <location>
        <begin position="17"/>
        <end position="136"/>
    </location>
</feature>
<gene>
    <name evidence="5" type="ORF">J2800_003927</name>
</gene>
<keyword evidence="1" id="KW-0597">Phosphoprotein</keyword>
<comment type="caution">
    <text evidence="2">Lacks conserved residue(s) required for the propagation of feature annotation.</text>
</comment>
<dbReference type="Pfam" id="PF00072">
    <property type="entry name" value="Response_reg"/>
    <property type="match status" value="1"/>
</dbReference>
<evidence type="ECO:0000259" key="4">
    <source>
        <dbReference type="PROSITE" id="PS50110"/>
    </source>
</evidence>
<dbReference type="Proteomes" id="UP001262754">
    <property type="component" value="Unassembled WGS sequence"/>
</dbReference>
<dbReference type="PANTHER" id="PTHR44591">
    <property type="entry name" value="STRESS RESPONSE REGULATOR PROTEIN 1"/>
    <property type="match status" value="1"/>
</dbReference>
<accession>A0ABU1N3Y7</accession>
<comment type="caution">
    <text evidence="5">The sequence shown here is derived from an EMBL/GenBank/DDBJ whole genome shotgun (WGS) entry which is preliminary data.</text>
</comment>
<dbReference type="SMART" id="SM00448">
    <property type="entry name" value="REC"/>
    <property type="match status" value="1"/>
</dbReference>
<evidence type="ECO:0000256" key="1">
    <source>
        <dbReference type="ARBA" id="ARBA00022553"/>
    </source>
</evidence>
<dbReference type="SUPFAM" id="SSF52172">
    <property type="entry name" value="CheY-like"/>
    <property type="match status" value="1"/>
</dbReference>
<reference evidence="5 6" key="1">
    <citation type="submission" date="2023-07" db="EMBL/GenBank/DDBJ databases">
        <title>Sorghum-associated microbial communities from plants grown in Nebraska, USA.</title>
        <authorList>
            <person name="Schachtman D."/>
        </authorList>
    </citation>
    <scope>NUCLEOTIDE SEQUENCE [LARGE SCALE GENOMIC DNA]</scope>
    <source>
        <strain evidence="5 6">DS2154</strain>
    </source>
</reference>
<dbReference type="PROSITE" id="PS50110">
    <property type="entry name" value="RESPONSE_REGULATORY"/>
    <property type="match status" value="1"/>
</dbReference>
<dbReference type="RefSeq" id="WP_056754273.1">
    <property type="nucleotide sequence ID" value="NZ_BMLD01000009.1"/>
</dbReference>
<dbReference type="PANTHER" id="PTHR44591:SF3">
    <property type="entry name" value="RESPONSE REGULATORY DOMAIN-CONTAINING PROTEIN"/>
    <property type="match status" value="1"/>
</dbReference>
<evidence type="ECO:0000313" key="6">
    <source>
        <dbReference type="Proteomes" id="UP001262754"/>
    </source>
</evidence>
<dbReference type="InterPro" id="IPR011006">
    <property type="entry name" value="CheY-like_superfamily"/>
</dbReference>
<dbReference type="Gene3D" id="3.40.50.2300">
    <property type="match status" value="1"/>
</dbReference>
<keyword evidence="6" id="KW-1185">Reference proteome</keyword>
<feature type="region of interest" description="Disordered" evidence="3">
    <location>
        <begin position="151"/>
        <end position="194"/>
    </location>
</feature>
<sequence>MREPLHASARINLEKVEVLLVDDSIPSLNLLSQVLLGFGVGNLTRADGARAAQTLLRERTFDLVISATNMAGVDGYELVKWLRRGALEANRYLAVILVSGHTPPSQVFKGRDAGANFTIAKPITPKIVLERILWAAREDRQFIECETYLGPDRRFKNDGPPAGAKGRRREDPPQALRPPGAPSLESADSEKAKS</sequence>
<name>A0ABU1N3Y7_9CAUL</name>
<evidence type="ECO:0000256" key="3">
    <source>
        <dbReference type="SAM" id="MobiDB-lite"/>
    </source>
</evidence>
<evidence type="ECO:0000313" key="5">
    <source>
        <dbReference type="EMBL" id="MDR6533166.1"/>
    </source>
</evidence>
<proteinExistence type="predicted"/>